<keyword evidence="18" id="KW-1185">Reference proteome</keyword>
<evidence type="ECO:0000313" key="18">
    <source>
        <dbReference type="Proteomes" id="UP001166093"/>
    </source>
</evidence>
<keyword evidence="10 14" id="KW-1015">Disulfide bond</keyword>
<keyword evidence="8" id="KW-0007">Acetylation</keyword>
<dbReference type="Gene3D" id="1.10.20.10">
    <property type="entry name" value="Histone, subunit A"/>
    <property type="match status" value="1"/>
</dbReference>
<keyword evidence="6" id="KW-0488">Methylation</keyword>
<evidence type="ECO:0000313" key="17">
    <source>
        <dbReference type="EMBL" id="MBN3281541.1"/>
    </source>
</evidence>
<dbReference type="InterPro" id="IPR009072">
    <property type="entry name" value="Histone-fold"/>
</dbReference>
<evidence type="ECO:0000256" key="13">
    <source>
        <dbReference type="ARBA" id="ARBA00023278"/>
    </source>
</evidence>
<dbReference type="InterPro" id="IPR004823">
    <property type="entry name" value="TAF_TATA-bd_Histone-like_dom"/>
</dbReference>
<evidence type="ECO:0000256" key="1">
    <source>
        <dbReference type="ARBA" id="ARBA00002001"/>
    </source>
</evidence>
<dbReference type="SMART" id="SM00417">
    <property type="entry name" value="H4"/>
    <property type="match status" value="1"/>
</dbReference>
<comment type="caution">
    <text evidence="17">The sequence shown here is derived from an EMBL/GenBank/DDBJ whole genome shotgun (WGS) entry which is preliminary data.</text>
</comment>
<evidence type="ECO:0000256" key="10">
    <source>
        <dbReference type="ARBA" id="ARBA00023157"/>
    </source>
</evidence>
<organism evidence="17 18">
    <name type="scientific">Polyodon spathula</name>
    <name type="common">North American paddlefish</name>
    <name type="synonym">Squalus spathula</name>
    <dbReference type="NCBI Taxonomy" id="7913"/>
    <lineage>
        <taxon>Eukaryota</taxon>
        <taxon>Metazoa</taxon>
        <taxon>Chordata</taxon>
        <taxon>Craniata</taxon>
        <taxon>Vertebrata</taxon>
        <taxon>Euteleostomi</taxon>
        <taxon>Actinopterygii</taxon>
        <taxon>Chondrostei</taxon>
        <taxon>Acipenseriformes</taxon>
        <taxon>Polyodontidae</taxon>
        <taxon>Polyodon</taxon>
    </lineage>
</organism>
<proteinExistence type="inferred from homology"/>
<keyword evidence="9 15" id="KW-0238">DNA-binding</keyword>
<feature type="non-terminal residue" evidence="17">
    <location>
        <position position="427"/>
    </location>
</feature>
<dbReference type="Pfam" id="PF15511">
    <property type="entry name" value="CENP-T_C"/>
    <property type="match status" value="1"/>
</dbReference>
<evidence type="ECO:0000256" key="9">
    <source>
        <dbReference type="ARBA" id="ARBA00023125"/>
    </source>
</evidence>
<dbReference type="EMBL" id="JAAWVQ010109814">
    <property type="protein sequence ID" value="MBN3281541.1"/>
    <property type="molecule type" value="Genomic_DNA"/>
</dbReference>
<keyword evidence="12 15" id="KW-0544">Nucleosome core</keyword>
<evidence type="ECO:0000256" key="3">
    <source>
        <dbReference type="ARBA" id="ARBA00004286"/>
    </source>
</evidence>
<dbReference type="PROSITE" id="PS50287">
    <property type="entry name" value="SRCR_2"/>
    <property type="match status" value="1"/>
</dbReference>
<reference evidence="17" key="1">
    <citation type="journal article" date="2021" name="Cell">
        <title>Tracing the genetic footprints of vertebrate landing in non-teleost ray-finned fishes.</title>
        <authorList>
            <person name="Bi X."/>
            <person name="Wang K."/>
            <person name="Yang L."/>
            <person name="Pan H."/>
            <person name="Jiang H."/>
            <person name="Wei Q."/>
            <person name="Fang M."/>
            <person name="Yu H."/>
            <person name="Zhu C."/>
            <person name="Cai Y."/>
            <person name="He Y."/>
            <person name="Gan X."/>
            <person name="Zeng H."/>
            <person name="Yu D."/>
            <person name="Zhu Y."/>
            <person name="Jiang H."/>
            <person name="Qiu Q."/>
            <person name="Yang H."/>
            <person name="Zhang Y.E."/>
            <person name="Wang W."/>
            <person name="Zhu M."/>
            <person name="He S."/>
            <person name="Zhang G."/>
        </authorList>
    </citation>
    <scope>NUCLEOTIDE SEQUENCE</scope>
    <source>
        <strain evidence="17">Pddl_001</strain>
    </source>
</reference>
<evidence type="ECO:0000256" key="14">
    <source>
        <dbReference type="PROSITE-ProRule" id="PRU00196"/>
    </source>
</evidence>
<evidence type="ECO:0000256" key="2">
    <source>
        <dbReference type="ARBA" id="ARBA00004123"/>
    </source>
</evidence>
<comment type="subunit">
    <text evidence="15">The nucleosome is a histone octamer containing two molecules each of H2A, H2B, H3 and H4 assembled in one H3-H4 heterotetramer and two H2A-H2B heterodimers. The octamer wraps approximately 147 bp of DNA.</text>
</comment>
<gene>
    <name evidence="17" type="primary">H4_0</name>
    <name evidence="17" type="ORF">GTO93_0021215</name>
</gene>
<sequence length="427" mass="47519">MCYREKPIRATGIQNNDSYSYGNEYFTTKHLENPFRKKKKNNQMKNSSTQVKEIIKYSESVLGLARRVCAALRVDRDTHEYSLLASRGTPCEAGLVRLLGGQGLCEGRVEVYYNRTWRRVLPDSWSSTEASVVCRELGCSSVIPASNSSRYGVSHSGVYLTGIHCSGDETHLGNCSSPQPAPSNSINSAAVLCTDSPNYLDHVSEQVYKYRGQTVPLEKPAGYPMRIGGLDDTIYAEMEDELKAWEDFYLPERVEMRVIGAIDTFPSLAVGLQLIIVAGRDGNVYAYENEVLHQVADSLQDLFEKGIEFPGTKVYNYGECFAPMISGHVKGGKGLGKGGAKRHRKVLHDNNQGITKPAIRRLARRVGVKRISGLIYEEPRGVLKVFLENVIRDAITYTEHAKRKTVTAKDVVYALKRQGRTLYGFGG</sequence>
<evidence type="ECO:0000256" key="11">
    <source>
        <dbReference type="ARBA" id="ARBA00023242"/>
    </source>
</evidence>
<evidence type="ECO:0000256" key="7">
    <source>
        <dbReference type="ARBA" id="ARBA00022934"/>
    </source>
</evidence>
<dbReference type="InterPro" id="IPR035425">
    <property type="entry name" value="CENP-T/H4_C"/>
</dbReference>
<keyword evidence="5 15" id="KW-0158">Chromosome</keyword>
<dbReference type="InterPro" id="IPR001190">
    <property type="entry name" value="SRCR"/>
</dbReference>
<accession>A0ABS2Y5Q2</accession>
<evidence type="ECO:0000256" key="12">
    <source>
        <dbReference type="ARBA" id="ARBA00023269"/>
    </source>
</evidence>
<dbReference type="SMART" id="SM00803">
    <property type="entry name" value="TAF"/>
    <property type="match status" value="1"/>
</dbReference>
<evidence type="ECO:0000259" key="16">
    <source>
        <dbReference type="PROSITE" id="PS50287"/>
    </source>
</evidence>
<feature type="non-terminal residue" evidence="17">
    <location>
        <position position="1"/>
    </location>
</feature>
<dbReference type="Pfam" id="PF02393">
    <property type="entry name" value="US22"/>
    <property type="match status" value="1"/>
</dbReference>
<feature type="disulfide bond" evidence="14">
    <location>
        <begin position="165"/>
        <end position="175"/>
    </location>
</feature>
<keyword evidence="11 15" id="KW-0539">Nucleus</keyword>
<feature type="domain" description="SRCR" evidence="16">
    <location>
        <begin position="96"/>
        <end position="194"/>
    </location>
</feature>
<dbReference type="PANTHER" id="PTHR10484">
    <property type="entry name" value="HISTONE H4"/>
    <property type="match status" value="1"/>
</dbReference>
<comment type="similarity">
    <text evidence="4 15">Belongs to the histone H4 family.</text>
</comment>
<dbReference type="InterPro" id="IPR036772">
    <property type="entry name" value="SRCR-like_dom_sf"/>
</dbReference>
<dbReference type="SUPFAM" id="SSF47113">
    <property type="entry name" value="Histone-fold"/>
    <property type="match status" value="1"/>
</dbReference>
<dbReference type="PROSITE" id="PS00047">
    <property type="entry name" value="HISTONE_H4"/>
    <property type="match status" value="1"/>
</dbReference>
<dbReference type="Gene3D" id="3.10.250.10">
    <property type="entry name" value="SRCR-like domain"/>
    <property type="match status" value="1"/>
</dbReference>
<dbReference type="PRINTS" id="PR00623">
    <property type="entry name" value="HISTONEH4"/>
</dbReference>
<comment type="function">
    <text evidence="1 15">Core component of nucleosome. Nucleosomes wrap and compact DNA into chromatin, limiting DNA accessibility to the cellular machineries which require DNA as a template. Histones thereby play a central role in transcription regulation, DNA repair, DNA replication and chromosomal stability. DNA accessibility is regulated via a complex set of post-translational modifications of histones, also called histone code, and nucleosome remodeling.</text>
</comment>
<evidence type="ECO:0000256" key="5">
    <source>
        <dbReference type="ARBA" id="ARBA00022454"/>
    </source>
</evidence>
<protein>
    <recommendedName>
        <fullName evidence="15">Histone H4</fullName>
    </recommendedName>
</protein>
<comment type="caution">
    <text evidence="14">Lacks conserved residue(s) required for the propagation of feature annotation.</text>
</comment>
<dbReference type="SUPFAM" id="SSF56487">
    <property type="entry name" value="SRCR-like"/>
    <property type="match status" value="1"/>
</dbReference>
<dbReference type="InterPro" id="IPR003360">
    <property type="entry name" value="US22-like"/>
</dbReference>
<evidence type="ECO:0000256" key="8">
    <source>
        <dbReference type="ARBA" id="ARBA00022990"/>
    </source>
</evidence>
<dbReference type="InterPro" id="IPR001951">
    <property type="entry name" value="Histone_H4"/>
</dbReference>
<keyword evidence="7" id="KW-0164">Citrullination</keyword>
<dbReference type="InterPro" id="IPR019809">
    <property type="entry name" value="Histone_H4_CS"/>
</dbReference>
<dbReference type="PRINTS" id="PR00258">
    <property type="entry name" value="SPERACTRCPTR"/>
</dbReference>
<dbReference type="SMART" id="SM00202">
    <property type="entry name" value="SR"/>
    <property type="match status" value="1"/>
</dbReference>
<evidence type="ECO:0000256" key="15">
    <source>
        <dbReference type="RuleBase" id="RU000528"/>
    </source>
</evidence>
<dbReference type="CDD" id="cd22912">
    <property type="entry name" value="HFD_H4"/>
    <property type="match status" value="1"/>
</dbReference>
<evidence type="ECO:0000256" key="6">
    <source>
        <dbReference type="ARBA" id="ARBA00022481"/>
    </source>
</evidence>
<keyword evidence="13" id="KW-0379">Hydroxylation</keyword>
<evidence type="ECO:0000256" key="4">
    <source>
        <dbReference type="ARBA" id="ARBA00006564"/>
    </source>
</evidence>
<dbReference type="Proteomes" id="UP001166093">
    <property type="component" value="Unassembled WGS sequence"/>
</dbReference>
<comment type="subcellular location">
    <subcellularLocation>
        <location evidence="3">Chromosome</location>
    </subcellularLocation>
    <subcellularLocation>
        <location evidence="2">Nucleus</location>
    </subcellularLocation>
</comment>
<dbReference type="Pfam" id="PF00530">
    <property type="entry name" value="SRCR"/>
    <property type="match status" value="1"/>
</dbReference>
<name>A0ABS2Y5Q2_POLSP</name>